<dbReference type="EMBL" id="BK015945">
    <property type="protein sequence ID" value="DAF86482.1"/>
    <property type="molecule type" value="Genomic_DNA"/>
</dbReference>
<reference evidence="1" key="1">
    <citation type="journal article" date="2021" name="Proc. Natl. Acad. Sci. U.S.A.">
        <title>A Catalog of Tens of Thousands of Viruses from Human Metagenomes Reveals Hidden Associations with Chronic Diseases.</title>
        <authorList>
            <person name="Tisza M.J."/>
            <person name="Buck C.B."/>
        </authorList>
    </citation>
    <scope>NUCLEOTIDE SEQUENCE</scope>
    <source>
        <strain evidence="1">CtCNm48</strain>
    </source>
</reference>
<protein>
    <submittedName>
        <fullName evidence="1">Uncharacterized protein</fullName>
    </submittedName>
</protein>
<proteinExistence type="predicted"/>
<evidence type="ECO:0000313" key="1">
    <source>
        <dbReference type="EMBL" id="DAF86482.1"/>
    </source>
</evidence>
<organism evidence="1">
    <name type="scientific">Siphoviridae sp. ctCNm48</name>
    <dbReference type="NCBI Taxonomy" id="2825377"/>
    <lineage>
        <taxon>Viruses</taxon>
        <taxon>Duplodnaviria</taxon>
        <taxon>Heunggongvirae</taxon>
        <taxon>Uroviricota</taxon>
        <taxon>Caudoviricetes</taxon>
    </lineage>
</organism>
<accession>A0A8S5TW82</accession>
<name>A0A8S5TW82_9CAUD</name>
<sequence length="186" mass="21079">MNDFDYDCMQKKRTARGAFAHISRKRGGCTLPSDNLTAKQRREKNGEVKSYNITRPMLWPKFKELPEDLKREFFRNMQSFGVTASWLADEMGAASATIRAAAKAAGTPFVRGNGNLLLWNRKVAEWANAEQQTAAETPAEEPKAQESGKRLILEHARMEFNYTNFTDLAMFLRVAVPESGKVTVEW</sequence>